<dbReference type="Pfam" id="PF11397">
    <property type="entry name" value="GlcNAc"/>
    <property type="match status" value="1"/>
</dbReference>
<proteinExistence type="predicted"/>
<evidence type="ECO:0000313" key="3">
    <source>
        <dbReference type="Proteomes" id="UP000041254"/>
    </source>
</evidence>
<accession>A0A0G4ERK0</accession>
<dbReference type="STRING" id="1169540.A0A0G4ERK0"/>
<name>A0A0G4ERK0_VITBC</name>
<dbReference type="InterPro" id="IPR029044">
    <property type="entry name" value="Nucleotide-diphossugar_trans"/>
</dbReference>
<feature type="region of interest" description="Disordered" evidence="1">
    <location>
        <begin position="71"/>
        <end position="109"/>
    </location>
</feature>
<dbReference type="PANTHER" id="PTHR34496:SF9">
    <property type="entry name" value="[SKP1-PROTEIN]-HYDROXYPROLINE N-ACETYLGLUCOSAMINYLTRANSFERASE"/>
    <property type="match status" value="1"/>
</dbReference>
<gene>
    <name evidence="2" type="ORF">Vbra_13029</name>
</gene>
<dbReference type="AlphaFoldDB" id="A0A0G4ERK0"/>
<dbReference type="InParanoid" id="A0A0G4ERK0"/>
<dbReference type="EMBL" id="CDMY01000301">
    <property type="protein sequence ID" value="CEM00894.1"/>
    <property type="molecule type" value="Genomic_DNA"/>
</dbReference>
<dbReference type="VEuPathDB" id="CryptoDB:Vbra_13029"/>
<dbReference type="OrthoDB" id="443147at2759"/>
<evidence type="ECO:0008006" key="4">
    <source>
        <dbReference type="Google" id="ProtNLM"/>
    </source>
</evidence>
<dbReference type="SUPFAM" id="SSF53448">
    <property type="entry name" value="Nucleotide-diphospho-sugar transferases"/>
    <property type="match status" value="1"/>
</dbReference>
<dbReference type="InterPro" id="IPR021067">
    <property type="entry name" value="Glycosyltransferase"/>
</dbReference>
<keyword evidence="3" id="KW-1185">Reference proteome</keyword>
<dbReference type="PANTHER" id="PTHR34496">
    <property type="entry name" value="GLCNAC TRANSFERASE-RELATED"/>
    <property type="match status" value="1"/>
</dbReference>
<reference evidence="2 3" key="1">
    <citation type="submission" date="2014-11" db="EMBL/GenBank/DDBJ databases">
        <authorList>
            <person name="Zhu J."/>
            <person name="Qi W."/>
            <person name="Song R."/>
        </authorList>
    </citation>
    <scope>NUCLEOTIDE SEQUENCE [LARGE SCALE GENOMIC DNA]</scope>
</reference>
<protein>
    <recommendedName>
        <fullName evidence="4">Glycosyltransferase 2-like domain-containing protein</fullName>
    </recommendedName>
</protein>
<evidence type="ECO:0000313" key="2">
    <source>
        <dbReference type="EMBL" id="CEM00894.1"/>
    </source>
</evidence>
<evidence type="ECO:0000256" key="1">
    <source>
        <dbReference type="SAM" id="MobiDB-lite"/>
    </source>
</evidence>
<dbReference type="Proteomes" id="UP000041254">
    <property type="component" value="Unassembled WGS sequence"/>
</dbReference>
<dbReference type="PhylomeDB" id="A0A0G4ERK0"/>
<sequence length="405" mass="45578">MRKILVLIPSYRDDELPLTIQSAIHQADAPREISFGCVWQGDLRNKDKTAADDLITSFTFNPALRAKWLGSHRPSHRTAGPGRQDDRASGGSSTVQDDPQHGPAACRPRARAPHPLFRFECGYLKVLVLDKGAARGPAWARHLAQLLWEGEPYLLAIDSHMRFRPKWDTLLLEDLGRCPSSKPILTSYPPAYPHGVGWDYVSDETRPVLLCASHFDENGLLRTKGRMLTSHLPSPCPSLFWAAGFWFGRSDVLREVPYVPLPDIFFGEEQVMTLLLFRHGWDFYCPTKSVVSHLWKREHRPFFSSDQGAAPPAMCSRQASLGAVRAILAGRDDDRPDAPCERPAQAYWDMIRVDPQTQRISDWALQGGMESEEAFVLTRAAEEKLSRLMSIFTQRGIIAPVDRPS</sequence>
<organism evidence="2 3">
    <name type="scientific">Vitrella brassicaformis (strain CCMP3155)</name>
    <dbReference type="NCBI Taxonomy" id="1169540"/>
    <lineage>
        <taxon>Eukaryota</taxon>
        <taxon>Sar</taxon>
        <taxon>Alveolata</taxon>
        <taxon>Colpodellida</taxon>
        <taxon>Vitrellaceae</taxon>
        <taxon>Vitrella</taxon>
    </lineage>
</organism>